<evidence type="ECO:0000313" key="5">
    <source>
        <dbReference type="EMBL" id="SKB91176.1"/>
    </source>
</evidence>
<reference evidence="6" key="1">
    <citation type="submission" date="2017-02" db="EMBL/GenBank/DDBJ databases">
        <authorList>
            <person name="Varghese N."/>
            <person name="Submissions S."/>
        </authorList>
    </citation>
    <scope>NUCLEOTIDE SEQUENCE [LARGE SCALE GENOMIC DNA]</scope>
    <source>
        <strain evidence="6">DSM 24091</strain>
    </source>
</reference>
<gene>
    <name evidence="5" type="ORF">SAMN05660841_03025</name>
</gene>
<dbReference type="PANTHER" id="PTHR43280:SF32">
    <property type="entry name" value="TRANSCRIPTIONAL REGULATORY PROTEIN"/>
    <property type="match status" value="1"/>
</dbReference>
<keyword evidence="3" id="KW-0804">Transcription</keyword>
<evidence type="ECO:0000256" key="1">
    <source>
        <dbReference type="ARBA" id="ARBA00023015"/>
    </source>
</evidence>
<evidence type="ECO:0000313" key="6">
    <source>
        <dbReference type="Proteomes" id="UP000190150"/>
    </source>
</evidence>
<dbReference type="RefSeq" id="WP_079644222.1">
    <property type="nucleotide sequence ID" value="NZ_FUZF01000014.1"/>
</dbReference>
<accession>A0A1T5F4W1</accession>
<dbReference type="AlphaFoldDB" id="A0A1T5F4W1"/>
<evidence type="ECO:0000256" key="2">
    <source>
        <dbReference type="ARBA" id="ARBA00023125"/>
    </source>
</evidence>
<dbReference type="STRING" id="1513896.SAMN05660841_03025"/>
<organism evidence="5 6">
    <name type="scientific">Sphingobacterium nematocida</name>
    <dbReference type="NCBI Taxonomy" id="1513896"/>
    <lineage>
        <taxon>Bacteria</taxon>
        <taxon>Pseudomonadati</taxon>
        <taxon>Bacteroidota</taxon>
        <taxon>Sphingobacteriia</taxon>
        <taxon>Sphingobacteriales</taxon>
        <taxon>Sphingobacteriaceae</taxon>
        <taxon>Sphingobacterium</taxon>
    </lineage>
</organism>
<dbReference type="InterPro" id="IPR018060">
    <property type="entry name" value="HTH_AraC"/>
</dbReference>
<keyword evidence="2" id="KW-0238">DNA-binding</keyword>
<sequence>MGNSNNSNGYQETFRLNHNYYFDNFANGKKFFESTQRWLDDTYFLIFFGSSNNTHREQHVLLFFNLQYSHLQEMSAPLKEGVCFAIRSDLFKEYSRRNRLRDFGFLEYSIQESIILMDSDYGLIKNIFELIHQETKAPASDIQSSILVAYLNLLLRHMQRFYLRSMEDRVNELRLLYQDFINDLQSLFDTERKSMIILPSLALLAKKLSCTPRFLNDVSLKISENTAQRHIDNFIVKRTKELLAETDLSVAEIAEKMKFNQPQSLTRLFKRITRISPLDYRISII</sequence>
<dbReference type="PANTHER" id="PTHR43280">
    <property type="entry name" value="ARAC-FAMILY TRANSCRIPTIONAL REGULATOR"/>
    <property type="match status" value="1"/>
</dbReference>
<proteinExistence type="predicted"/>
<dbReference type="Pfam" id="PF12833">
    <property type="entry name" value="HTH_18"/>
    <property type="match status" value="1"/>
</dbReference>
<keyword evidence="6" id="KW-1185">Reference proteome</keyword>
<dbReference type="Gene3D" id="1.10.10.60">
    <property type="entry name" value="Homeodomain-like"/>
    <property type="match status" value="1"/>
</dbReference>
<protein>
    <submittedName>
        <fullName evidence="5">Helix-turn-helix domain-containing protein</fullName>
    </submittedName>
</protein>
<dbReference type="GO" id="GO:0043565">
    <property type="term" value="F:sequence-specific DNA binding"/>
    <property type="evidence" value="ECO:0007669"/>
    <property type="project" value="InterPro"/>
</dbReference>
<dbReference type="GO" id="GO:0003700">
    <property type="term" value="F:DNA-binding transcription factor activity"/>
    <property type="evidence" value="ECO:0007669"/>
    <property type="project" value="InterPro"/>
</dbReference>
<name>A0A1T5F4W1_9SPHI</name>
<dbReference type="PROSITE" id="PS01124">
    <property type="entry name" value="HTH_ARAC_FAMILY_2"/>
    <property type="match status" value="1"/>
</dbReference>
<evidence type="ECO:0000259" key="4">
    <source>
        <dbReference type="PROSITE" id="PS01124"/>
    </source>
</evidence>
<keyword evidence="1" id="KW-0805">Transcription regulation</keyword>
<dbReference type="InterPro" id="IPR009057">
    <property type="entry name" value="Homeodomain-like_sf"/>
</dbReference>
<feature type="domain" description="HTH araC/xylS-type" evidence="4">
    <location>
        <begin position="182"/>
        <end position="283"/>
    </location>
</feature>
<dbReference type="EMBL" id="FUZF01000014">
    <property type="protein sequence ID" value="SKB91176.1"/>
    <property type="molecule type" value="Genomic_DNA"/>
</dbReference>
<dbReference type="SUPFAM" id="SSF46689">
    <property type="entry name" value="Homeodomain-like"/>
    <property type="match status" value="1"/>
</dbReference>
<evidence type="ECO:0000256" key="3">
    <source>
        <dbReference type="ARBA" id="ARBA00023163"/>
    </source>
</evidence>
<dbReference type="Proteomes" id="UP000190150">
    <property type="component" value="Unassembled WGS sequence"/>
</dbReference>
<dbReference type="SMART" id="SM00342">
    <property type="entry name" value="HTH_ARAC"/>
    <property type="match status" value="1"/>
</dbReference>
<dbReference type="OrthoDB" id="706704at2"/>